<keyword evidence="1 4" id="KW-0808">Transferase</keyword>
<dbReference type="Gene3D" id="3.40.630.30">
    <property type="match status" value="1"/>
</dbReference>
<dbReference type="EC" id="2.3.1.-" evidence="4"/>
<dbReference type="SUPFAM" id="SSF55729">
    <property type="entry name" value="Acyl-CoA N-acyltransferases (Nat)"/>
    <property type="match status" value="1"/>
</dbReference>
<name>A0A1B7JPS1_9ENTR</name>
<dbReference type="InterPro" id="IPR016181">
    <property type="entry name" value="Acyl_CoA_acyltransferase"/>
</dbReference>
<dbReference type="PROSITE" id="PS51186">
    <property type="entry name" value="GNAT"/>
    <property type="match status" value="1"/>
</dbReference>
<evidence type="ECO:0000256" key="1">
    <source>
        <dbReference type="ARBA" id="ARBA00022679"/>
    </source>
</evidence>
<accession>A0A1B7JPS1</accession>
<dbReference type="PANTHER" id="PTHR43877">
    <property type="entry name" value="AMINOALKYLPHOSPHONATE N-ACETYLTRANSFERASE-RELATED-RELATED"/>
    <property type="match status" value="1"/>
</dbReference>
<dbReference type="InterPro" id="IPR000182">
    <property type="entry name" value="GNAT_dom"/>
</dbReference>
<gene>
    <name evidence="4" type="ORF">M989_03346</name>
</gene>
<evidence type="ECO:0000259" key="3">
    <source>
        <dbReference type="PROSITE" id="PS51186"/>
    </source>
</evidence>
<dbReference type="AlphaFoldDB" id="A0A1B7JPS1"/>
<dbReference type="EMBL" id="LXEU01000067">
    <property type="protein sequence ID" value="OAT49890.1"/>
    <property type="molecule type" value="Genomic_DNA"/>
</dbReference>
<dbReference type="GO" id="GO:0016747">
    <property type="term" value="F:acyltransferase activity, transferring groups other than amino-acyl groups"/>
    <property type="evidence" value="ECO:0007669"/>
    <property type="project" value="InterPro"/>
</dbReference>
<keyword evidence="5" id="KW-1185">Reference proteome</keyword>
<proteinExistence type="predicted"/>
<evidence type="ECO:0000256" key="2">
    <source>
        <dbReference type="ARBA" id="ARBA00023315"/>
    </source>
</evidence>
<organism evidence="4 5">
    <name type="scientific">Kluyvera georgiana ATCC 51603</name>
    <dbReference type="NCBI Taxonomy" id="1354264"/>
    <lineage>
        <taxon>Bacteria</taxon>
        <taxon>Pseudomonadati</taxon>
        <taxon>Pseudomonadota</taxon>
        <taxon>Gammaproteobacteria</taxon>
        <taxon>Enterobacterales</taxon>
        <taxon>Enterobacteriaceae</taxon>
        <taxon>Kluyvera</taxon>
    </lineage>
</organism>
<reference evidence="4 5" key="1">
    <citation type="submission" date="2016-04" db="EMBL/GenBank/DDBJ databases">
        <title>ATOL: Assembling a taxonomically balanced genome-scale reconstruction of the evolutionary history of the Enterobacteriaceae.</title>
        <authorList>
            <person name="Plunkett G.III."/>
            <person name="Neeno-Eckwall E.C."/>
            <person name="Glasner J.D."/>
            <person name="Perna N.T."/>
        </authorList>
    </citation>
    <scope>NUCLEOTIDE SEQUENCE [LARGE SCALE GENOMIC DNA]</scope>
    <source>
        <strain evidence="4 5">ATCC 51603</strain>
    </source>
</reference>
<sequence length="171" mass="19154">MIYTFRPTSPADIAALPAIERAAAQRFTLLPEFSWLAAGPAICAERHQHFVSQAMSWLALADNRPVGFLLAEAHDASLFIVEFSIHLDWQGRGLGRRLMAYAIEQAREKGFSALTLTTFRDVPWNAPWYARMGFEVVPESLLSDALRQKLREEAAHGLAAESRCAMRLALR</sequence>
<evidence type="ECO:0000313" key="5">
    <source>
        <dbReference type="Proteomes" id="UP000078386"/>
    </source>
</evidence>
<comment type="caution">
    <text evidence="4">The sequence shown here is derived from an EMBL/GenBank/DDBJ whole genome shotgun (WGS) entry which is preliminary data.</text>
</comment>
<keyword evidence="2 4" id="KW-0012">Acyltransferase</keyword>
<dbReference type="CDD" id="cd04301">
    <property type="entry name" value="NAT_SF"/>
    <property type="match status" value="1"/>
</dbReference>
<dbReference type="Pfam" id="PF00583">
    <property type="entry name" value="Acetyltransf_1"/>
    <property type="match status" value="1"/>
</dbReference>
<protein>
    <submittedName>
        <fullName evidence="4">Putative acetyltransferase</fullName>
        <ecNumber evidence="4">2.3.1.-</ecNumber>
    </submittedName>
</protein>
<feature type="domain" description="N-acetyltransferase" evidence="3">
    <location>
        <begin position="3"/>
        <end position="171"/>
    </location>
</feature>
<dbReference type="RefSeq" id="WP_064547114.1">
    <property type="nucleotide sequence ID" value="NZ_LXEU01000067.1"/>
</dbReference>
<dbReference type="Proteomes" id="UP000078386">
    <property type="component" value="Unassembled WGS sequence"/>
</dbReference>
<dbReference type="PATRIC" id="fig|1354264.4.peg.3482"/>
<evidence type="ECO:0000313" key="4">
    <source>
        <dbReference type="EMBL" id="OAT49890.1"/>
    </source>
</evidence>
<dbReference type="InterPro" id="IPR050832">
    <property type="entry name" value="Bact_Acetyltransf"/>
</dbReference>